<organism evidence="2 3">
    <name type="scientific">Thalassiosira oceanica</name>
    <name type="common">Marine diatom</name>
    <dbReference type="NCBI Taxonomy" id="159749"/>
    <lineage>
        <taxon>Eukaryota</taxon>
        <taxon>Sar</taxon>
        <taxon>Stramenopiles</taxon>
        <taxon>Ochrophyta</taxon>
        <taxon>Bacillariophyta</taxon>
        <taxon>Coscinodiscophyceae</taxon>
        <taxon>Thalassiosirophycidae</taxon>
        <taxon>Thalassiosirales</taxon>
        <taxon>Thalassiosiraceae</taxon>
        <taxon>Thalassiosira</taxon>
    </lineage>
</organism>
<dbReference type="AlphaFoldDB" id="K0TC80"/>
<comment type="caution">
    <text evidence="2">The sequence shown here is derived from an EMBL/GenBank/DDBJ whole genome shotgun (WGS) entry which is preliminary data.</text>
</comment>
<name>K0TC80_THAOC</name>
<dbReference type="Proteomes" id="UP000266841">
    <property type="component" value="Unassembled WGS sequence"/>
</dbReference>
<accession>K0TC80</accession>
<evidence type="ECO:0000256" key="1">
    <source>
        <dbReference type="SAM" id="SignalP"/>
    </source>
</evidence>
<feature type="chain" id="PRO_5003841722" description="SHSP domain-containing protein" evidence="1">
    <location>
        <begin position="25"/>
        <end position="204"/>
    </location>
</feature>
<proteinExistence type="predicted"/>
<gene>
    <name evidence="2" type="ORF">THAOC_03577</name>
</gene>
<keyword evidence="3" id="KW-1185">Reference proteome</keyword>
<sequence>MVSFGSTATGAATLLAVILSTSDAAAYVSHRTPRRHYSTALGARSRVPLFSRDVERVFRDFDYMFDSMMGDVESNFYSPLSLRRMTTPRLQQVPTKRQLSAPRATYQTSQDESEVRIAFNVPGAQASDIDLQLDEDKRILRITGETKLEEGDLHLSRKFDQGHYNLILHNGRRSAAKLGEGGRQTHLVKRLSATNYALVRLTRD</sequence>
<protein>
    <recommendedName>
        <fullName evidence="4">SHSP domain-containing protein</fullName>
    </recommendedName>
</protein>
<feature type="signal peptide" evidence="1">
    <location>
        <begin position="1"/>
        <end position="24"/>
    </location>
</feature>
<evidence type="ECO:0000313" key="2">
    <source>
        <dbReference type="EMBL" id="EJK74724.1"/>
    </source>
</evidence>
<dbReference type="CDD" id="cd00298">
    <property type="entry name" value="ACD_sHsps_p23-like"/>
    <property type="match status" value="1"/>
</dbReference>
<evidence type="ECO:0008006" key="4">
    <source>
        <dbReference type="Google" id="ProtNLM"/>
    </source>
</evidence>
<evidence type="ECO:0000313" key="3">
    <source>
        <dbReference type="Proteomes" id="UP000266841"/>
    </source>
</evidence>
<keyword evidence="1" id="KW-0732">Signal</keyword>
<dbReference type="EMBL" id="AGNL01003412">
    <property type="protein sequence ID" value="EJK74724.1"/>
    <property type="molecule type" value="Genomic_DNA"/>
</dbReference>
<dbReference type="Gene3D" id="2.60.40.790">
    <property type="match status" value="1"/>
</dbReference>
<dbReference type="SUPFAM" id="SSF49764">
    <property type="entry name" value="HSP20-like chaperones"/>
    <property type="match status" value="1"/>
</dbReference>
<reference evidence="2 3" key="1">
    <citation type="journal article" date="2012" name="Genome Biol.">
        <title>Genome and low-iron response of an oceanic diatom adapted to chronic iron limitation.</title>
        <authorList>
            <person name="Lommer M."/>
            <person name="Specht M."/>
            <person name="Roy A.S."/>
            <person name="Kraemer L."/>
            <person name="Andreson R."/>
            <person name="Gutowska M.A."/>
            <person name="Wolf J."/>
            <person name="Bergner S.V."/>
            <person name="Schilhabel M.B."/>
            <person name="Klostermeier U.C."/>
            <person name="Beiko R.G."/>
            <person name="Rosenstiel P."/>
            <person name="Hippler M."/>
            <person name="Laroche J."/>
        </authorList>
    </citation>
    <scope>NUCLEOTIDE SEQUENCE [LARGE SCALE GENOMIC DNA]</scope>
    <source>
        <strain evidence="2 3">CCMP1005</strain>
    </source>
</reference>
<dbReference type="InterPro" id="IPR008978">
    <property type="entry name" value="HSP20-like_chaperone"/>
</dbReference>